<evidence type="ECO:0000256" key="2">
    <source>
        <dbReference type="SAM" id="MobiDB-lite"/>
    </source>
</evidence>
<dbReference type="SUPFAM" id="SSF103515">
    <property type="entry name" value="Autotransporter"/>
    <property type="match status" value="1"/>
</dbReference>
<dbReference type="InterPro" id="IPR024973">
    <property type="entry name" value="ESPR"/>
</dbReference>
<sequence length="1046" mass="108238">MNRIYRVVKSRATGNCVVASELARGRGKSRVSCSSGTPASLIRGINSLILPACILMISGNASASGPIMHDGTSGSYTAEDVSTSDNGQAGYGVFSTGEGGNISFIDGAISTTGDDASGVVTSAGGTVNIDNSVINTSGSSAYGALANPGGGVLNITNSKINVTGNRTRGVHSEGGNAVITNTEITTSGEIAYGISAMNGGGNITFRNGTINSAGRYGIGAFATGAGNTIDISDSQITTLGSSAPGVYVTNGGIISLENTDVHSDKTYAMQADGNSVINYDGGTISNNSNTEALYARTGGTLNVKNATINTNGYGFTGTSSTKLNADNVIFNITGTHVGVYGYAYSDINLKNTQINMLGSNQTGIQLRDHSKATLDNVTINALNNWDGIVIGAETSLNATNLRLNMSSATDGGSNPARGLLMGSGSGAGNVSLTDSRIEVAGDTGTAVYARSGTQTLSLDNSLISAESGTGIVTQSGATMLVNASGSNISGKTLVSAALNSNTTLNGKDGSMFAGDIANSGGTINLNLDSGSSWKGATDSLQQLSMSDGSTWSVSGNSGVELLNLNNSTIDLHTQANGFNTLTVGELTSAGGTLRFGTKLFDDASETDKLHITGDYSGNTNVMVSNAGGTGAQTIDGIELISVDGAVNGTFSQQGRIVAGAYDYNLVQKGNKWLLDSKISEKPVDPVDPEKPVDPVDPEIPVVPGGPGETGESGGSITPPSGPSQHIVRPEAASYAANLASANTLFATSLHDRLGETAYVDSLGQQHVTSMWLRNKGGHNRFKDSSGQLSSTGNRYVVQLGGDVSSGSTDGSDRFHLGVMGGYARAQTNTHSAVSGYSSKGNIHGYSTGLYATWLQNDEENRGGYIDSWALYNWFDNSVKGQDIGQENYKSKGITASIEGGYTFKLGEANKLGYYLQPQAQLTWMGVKADNHQEQNGTRVRDSGENNVQTRLGARIFLKGHNHIDDGKNRTFEPYIEANWVANTKAFGSKLNDVQVSQSGSRNIGELKAGVEGQINPNLNLWGNIGQQLGAKGYSDSSAMVGLKVNF</sequence>
<proteinExistence type="predicted"/>
<dbReference type="InterPro" id="IPR005546">
    <property type="entry name" value="Autotransporte_beta"/>
</dbReference>
<feature type="compositionally biased region" description="Basic and acidic residues" evidence="2">
    <location>
        <begin position="681"/>
        <end position="693"/>
    </location>
</feature>
<name>A0AAU7TVP8_9GAMM</name>
<evidence type="ECO:0000313" key="4">
    <source>
        <dbReference type="EMBL" id="XBV44799.1"/>
    </source>
</evidence>
<evidence type="ECO:0000259" key="3">
    <source>
        <dbReference type="PROSITE" id="PS51208"/>
    </source>
</evidence>
<dbReference type="EMBL" id="CP158292">
    <property type="protein sequence ID" value="XBV44799.1"/>
    <property type="molecule type" value="Genomic_DNA"/>
</dbReference>
<dbReference type="Gene3D" id="2.40.128.130">
    <property type="entry name" value="Autotransporter beta-domain"/>
    <property type="match status" value="1"/>
</dbReference>
<reference evidence="4" key="1">
    <citation type="submission" date="2024-06" db="EMBL/GenBank/DDBJ databases">
        <title>Multiomics insights into the TNT degradation mechanism by Pantoea sp. BJ2 isolated from an ammunition destruction site.</title>
        <authorList>
            <person name="Luo J."/>
        </authorList>
    </citation>
    <scope>NUCLEOTIDE SEQUENCE</scope>
    <source>
        <strain evidence="4">BJ2</strain>
    </source>
</reference>
<dbReference type="Pfam" id="PF13018">
    <property type="entry name" value="ESPR"/>
    <property type="match status" value="1"/>
</dbReference>
<dbReference type="AlphaFoldDB" id="A0AAU7TVP8"/>
<dbReference type="RefSeq" id="WP_350261330.1">
    <property type="nucleotide sequence ID" value="NZ_CP158292.1"/>
</dbReference>
<gene>
    <name evidence="4" type="ORF">AAF463_00205</name>
</gene>
<feature type="compositionally biased region" description="Gly residues" evidence="2">
    <location>
        <begin position="704"/>
        <end position="713"/>
    </location>
</feature>
<feature type="region of interest" description="Disordered" evidence="2">
    <location>
        <begin position="681"/>
        <end position="724"/>
    </location>
</feature>
<dbReference type="Pfam" id="PF18883">
    <property type="entry name" value="AC_1"/>
    <property type="match status" value="1"/>
</dbReference>
<keyword evidence="1" id="KW-0843">Virulence</keyword>
<dbReference type="CDD" id="cd00253">
    <property type="entry name" value="PL_Passenger_AT"/>
    <property type="match status" value="1"/>
</dbReference>
<dbReference type="NCBIfam" id="TIGR01414">
    <property type="entry name" value="autotrans_barl"/>
    <property type="match status" value="1"/>
</dbReference>
<dbReference type="InterPro" id="IPR011050">
    <property type="entry name" value="Pectin_lyase_fold/virulence"/>
</dbReference>
<dbReference type="InterPro" id="IPR012332">
    <property type="entry name" value="Autotransporter_pectin_lyase_C"/>
</dbReference>
<evidence type="ECO:0000256" key="1">
    <source>
        <dbReference type="ARBA" id="ARBA00023026"/>
    </source>
</evidence>
<feature type="domain" description="Autotransporter" evidence="3">
    <location>
        <begin position="763"/>
        <end position="1046"/>
    </location>
</feature>
<accession>A0AAU7TVP8</accession>
<dbReference type="PANTHER" id="PTHR12338">
    <property type="entry name" value="AUTOTRANSPORTER"/>
    <property type="match status" value="1"/>
</dbReference>
<dbReference type="Pfam" id="PF03797">
    <property type="entry name" value="Autotransporter"/>
    <property type="match status" value="1"/>
</dbReference>
<dbReference type="Gene3D" id="2.160.20.20">
    <property type="match status" value="2"/>
</dbReference>
<dbReference type="SMART" id="SM00869">
    <property type="entry name" value="Autotransporter"/>
    <property type="match status" value="1"/>
</dbReference>
<dbReference type="PROSITE" id="PS51208">
    <property type="entry name" value="AUTOTRANSPORTER"/>
    <property type="match status" value="1"/>
</dbReference>
<organism evidence="4">
    <name type="scientific">Pantoea sp. BJ2</name>
    <dbReference type="NCBI Taxonomy" id="3141322"/>
    <lineage>
        <taxon>Bacteria</taxon>
        <taxon>Pseudomonadati</taxon>
        <taxon>Pseudomonadota</taxon>
        <taxon>Gammaproteobacteria</taxon>
        <taxon>Enterobacterales</taxon>
        <taxon>Erwiniaceae</taxon>
        <taxon>Pantoea</taxon>
    </lineage>
</organism>
<dbReference type="SUPFAM" id="SSF51126">
    <property type="entry name" value="Pectin lyase-like"/>
    <property type="match status" value="1"/>
</dbReference>
<dbReference type="InterPro" id="IPR050909">
    <property type="entry name" value="Bact_Autotransporter_VF"/>
</dbReference>
<dbReference type="InterPro" id="IPR006626">
    <property type="entry name" value="PbH1"/>
</dbReference>
<dbReference type="PANTHER" id="PTHR12338:SF5">
    <property type="entry name" value="ANTIGEN 43-RELATED"/>
    <property type="match status" value="1"/>
</dbReference>
<protein>
    <submittedName>
        <fullName evidence="4">Autotransporter outer membrane beta-barrel domain-containing protein</fullName>
    </submittedName>
</protein>
<dbReference type="InterPro" id="IPR043990">
    <property type="entry name" value="AC_1"/>
</dbReference>
<dbReference type="GO" id="GO:0019867">
    <property type="term" value="C:outer membrane"/>
    <property type="evidence" value="ECO:0007669"/>
    <property type="project" value="InterPro"/>
</dbReference>
<dbReference type="SMART" id="SM00710">
    <property type="entry name" value="PbH1"/>
    <property type="match status" value="6"/>
</dbReference>
<dbReference type="InterPro" id="IPR006315">
    <property type="entry name" value="OM_autotransptr_brl_dom"/>
</dbReference>
<dbReference type="InterPro" id="IPR036709">
    <property type="entry name" value="Autotransporte_beta_dom_sf"/>
</dbReference>